<keyword evidence="3" id="KW-1185">Reference proteome</keyword>
<name>A0A1N7FEZ1_9EURY</name>
<protein>
    <submittedName>
        <fullName evidence="2">Uncharacterized protein</fullName>
    </submittedName>
</protein>
<evidence type="ECO:0000313" key="2">
    <source>
        <dbReference type="EMBL" id="SIR98877.1"/>
    </source>
</evidence>
<dbReference type="Proteomes" id="UP000186914">
    <property type="component" value="Unassembled WGS sequence"/>
</dbReference>
<dbReference type="AlphaFoldDB" id="A0A1N7FEZ1"/>
<evidence type="ECO:0000313" key="3">
    <source>
        <dbReference type="Proteomes" id="UP000186914"/>
    </source>
</evidence>
<dbReference type="OrthoDB" id="375545at2157"/>
<accession>A0A1N7FEZ1</accession>
<dbReference type="EMBL" id="FTNO01000008">
    <property type="protein sequence ID" value="SIR98877.1"/>
    <property type="molecule type" value="Genomic_DNA"/>
</dbReference>
<sequence>MTENESERDEQGRFAEQTSDDDILRVIHESEFPAVTARWVADTVEMERRPVHQRLEELHERGELERGKLSPRVVIWWISEEQ</sequence>
<feature type="region of interest" description="Disordered" evidence="1">
    <location>
        <begin position="1"/>
        <end position="21"/>
    </location>
</feature>
<proteinExistence type="predicted"/>
<evidence type="ECO:0000256" key="1">
    <source>
        <dbReference type="SAM" id="MobiDB-lite"/>
    </source>
</evidence>
<organism evidence="2 3">
    <name type="scientific">Haladaptatus litoreus</name>
    <dbReference type="NCBI Taxonomy" id="553468"/>
    <lineage>
        <taxon>Archaea</taxon>
        <taxon>Methanobacteriati</taxon>
        <taxon>Methanobacteriota</taxon>
        <taxon>Stenosarchaea group</taxon>
        <taxon>Halobacteria</taxon>
        <taxon>Halobacteriales</taxon>
        <taxon>Haladaptataceae</taxon>
        <taxon>Haladaptatus</taxon>
    </lineage>
</organism>
<dbReference type="RefSeq" id="WP_076433588.1">
    <property type="nucleotide sequence ID" value="NZ_FTNO01000008.1"/>
</dbReference>
<gene>
    <name evidence="2" type="ORF">SAMN05421858_5021</name>
</gene>
<reference evidence="3" key="1">
    <citation type="submission" date="2017-01" db="EMBL/GenBank/DDBJ databases">
        <authorList>
            <person name="Varghese N."/>
            <person name="Submissions S."/>
        </authorList>
    </citation>
    <scope>NUCLEOTIDE SEQUENCE [LARGE SCALE GENOMIC DNA]</scope>
    <source>
        <strain evidence="3">CGMCC 1.7737</strain>
    </source>
</reference>